<dbReference type="GO" id="GO:0008270">
    <property type="term" value="F:zinc ion binding"/>
    <property type="evidence" value="ECO:0007669"/>
    <property type="project" value="UniProtKB-KW"/>
</dbReference>
<proteinExistence type="predicted"/>
<evidence type="ECO:0000256" key="1">
    <source>
        <dbReference type="ARBA" id="ARBA00022723"/>
    </source>
</evidence>
<dbReference type="PROSITE" id="PS50865">
    <property type="entry name" value="ZF_MYND_2"/>
    <property type="match status" value="1"/>
</dbReference>
<feature type="compositionally biased region" description="Acidic residues" evidence="5">
    <location>
        <begin position="533"/>
        <end position="544"/>
    </location>
</feature>
<protein>
    <recommendedName>
        <fullName evidence="6">MYND-type domain-containing protein</fullName>
    </recommendedName>
</protein>
<dbReference type="SUPFAM" id="SSF144232">
    <property type="entry name" value="HIT/MYND zinc finger-like"/>
    <property type="match status" value="1"/>
</dbReference>
<dbReference type="Proteomes" id="UP001383192">
    <property type="component" value="Unassembled WGS sequence"/>
</dbReference>
<dbReference type="EMBL" id="JAYKXP010000015">
    <property type="protein sequence ID" value="KAK7050048.1"/>
    <property type="molecule type" value="Genomic_DNA"/>
</dbReference>
<reference evidence="7 8" key="1">
    <citation type="submission" date="2024-01" db="EMBL/GenBank/DDBJ databases">
        <title>A draft genome for a cacao thread blight-causing isolate of Paramarasmius palmivorus.</title>
        <authorList>
            <person name="Baruah I.K."/>
            <person name="Bukari Y."/>
            <person name="Amoako-Attah I."/>
            <person name="Meinhardt L.W."/>
            <person name="Bailey B.A."/>
            <person name="Cohen S.P."/>
        </authorList>
    </citation>
    <scope>NUCLEOTIDE SEQUENCE [LARGE SCALE GENOMIC DNA]</scope>
    <source>
        <strain evidence="7 8">GH-12</strain>
    </source>
</reference>
<dbReference type="AlphaFoldDB" id="A0AAW0DGN7"/>
<feature type="domain" description="MYND-type" evidence="6">
    <location>
        <begin position="350"/>
        <end position="387"/>
    </location>
</feature>
<feature type="region of interest" description="Disordered" evidence="5">
    <location>
        <begin position="528"/>
        <end position="550"/>
    </location>
</feature>
<accession>A0AAW0DGN7</accession>
<keyword evidence="8" id="KW-1185">Reference proteome</keyword>
<gene>
    <name evidence="7" type="ORF">VNI00_005480</name>
</gene>
<evidence type="ECO:0000313" key="8">
    <source>
        <dbReference type="Proteomes" id="UP001383192"/>
    </source>
</evidence>
<keyword evidence="2 4" id="KW-0863">Zinc-finger</keyword>
<evidence type="ECO:0000256" key="4">
    <source>
        <dbReference type="PROSITE-ProRule" id="PRU00134"/>
    </source>
</evidence>
<keyword evidence="1" id="KW-0479">Metal-binding</keyword>
<name>A0AAW0DGN7_9AGAR</name>
<dbReference type="Gene3D" id="6.10.140.2220">
    <property type="match status" value="1"/>
</dbReference>
<comment type="caution">
    <text evidence="7">The sequence shown here is derived from an EMBL/GenBank/DDBJ whole genome shotgun (WGS) entry which is preliminary data.</text>
</comment>
<evidence type="ECO:0000256" key="5">
    <source>
        <dbReference type="SAM" id="MobiDB-lite"/>
    </source>
</evidence>
<keyword evidence="3" id="KW-0862">Zinc</keyword>
<evidence type="ECO:0000313" key="7">
    <source>
        <dbReference type="EMBL" id="KAK7050048.1"/>
    </source>
</evidence>
<evidence type="ECO:0000256" key="2">
    <source>
        <dbReference type="ARBA" id="ARBA00022771"/>
    </source>
</evidence>
<dbReference type="InterPro" id="IPR002893">
    <property type="entry name" value="Znf_MYND"/>
</dbReference>
<evidence type="ECO:0000259" key="6">
    <source>
        <dbReference type="PROSITE" id="PS50865"/>
    </source>
</evidence>
<organism evidence="7 8">
    <name type="scientific">Paramarasmius palmivorus</name>
    <dbReference type="NCBI Taxonomy" id="297713"/>
    <lineage>
        <taxon>Eukaryota</taxon>
        <taxon>Fungi</taxon>
        <taxon>Dikarya</taxon>
        <taxon>Basidiomycota</taxon>
        <taxon>Agaricomycotina</taxon>
        <taxon>Agaricomycetes</taxon>
        <taxon>Agaricomycetidae</taxon>
        <taxon>Agaricales</taxon>
        <taxon>Marasmiineae</taxon>
        <taxon>Marasmiaceae</taxon>
        <taxon>Paramarasmius</taxon>
    </lineage>
</organism>
<sequence>MDVYFKNIFPDNRKSFTGAWIKYFIEEFILAPELPFTNQGLDFRDRILWVIPELLARGHHAAPPKLESSFCRFFQKQGHFLLPLISRVWLNLLDTRHEATFKWAALTLTFFYCEDHDIGEGLKGYIISNPDFDVVALGVRELAYLITKCQFSNVACPTRRSLNNLMNILSFCFRSSTSLLIGFLAGGGVSALSRLLSGPPLQLMLAQPIESADHPVSLTIMICLDLFARCLDHPSSASEALQAGLLKFVVRAAGYYGHKPTNGEHGLDLGDMVALVLASISRLLVYPSVLRRFKRSMTRHVTEEWENMLEESHGFLSEVWESCIDNINCLDDIREDLKEPGSGLCDYKECSNDDKDVKYRCCSSCRRVIYCSYTCAKKNWPRHKAACLEASKIVKGGITVPDPIAIATFYSVIQYYVEIFSRDLDDRLRDFQDKSHSKVLPVVVLEFSHIELDSNAGYQLMNQSCFNIIDQEEAIQDQRLLPANQSQILEYRSGSEDNNPLEVVVAFFPAPWPSGAWPVVEAISVPVGRSAEGSDDDGESEGELEGVPRF</sequence>
<evidence type="ECO:0000256" key="3">
    <source>
        <dbReference type="ARBA" id="ARBA00022833"/>
    </source>
</evidence>